<feature type="chain" id="PRO_5029669478" description="1,3-beta-glucanosyltransferase" evidence="1">
    <location>
        <begin position="30"/>
        <end position="396"/>
    </location>
</feature>
<evidence type="ECO:0008006" key="4">
    <source>
        <dbReference type="Google" id="ProtNLM"/>
    </source>
</evidence>
<reference evidence="2 3" key="1">
    <citation type="submission" date="2020-04" db="EMBL/GenBank/DDBJ databases">
        <title>Perkinsus olseni comparative genomics.</title>
        <authorList>
            <person name="Bogema D.R."/>
        </authorList>
    </citation>
    <scope>NUCLEOTIDE SEQUENCE [LARGE SCALE GENOMIC DNA]</scope>
    <source>
        <strain evidence="2">00978-12</strain>
    </source>
</reference>
<comment type="caution">
    <text evidence="2">The sequence shown here is derived from an EMBL/GenBank/DDBJ whole genome shotgun (WGS) entry which is preliminary data.</text>
</comment>
<protein>
    <recommendedName>
        <fullName evidence="4">1,3-beta-glucanosyltransferase</fullName>
    </recommendedName>
</protein>
<dbReference type="SUPFAM" id="SSF50630">
    <property type="entry name" value="Acid proteases"/>
    <property type="match status" value="1"/>
</dbReference>
<keyword evidence="1" id="KW-0732">Signal</keyword>
<gene>
    <name evidence="2" type="ORF">FOZ60_002499</name>
</gene>
<dbReference type="InterPro" id="IPR021109">
    <property type="entry name" value="Peptidase_aspartic_dom_sf"/>
</dbReference>
<dbReference type="AlphaFoldDB" id="A0A7J6NXR6"/>
<evidence type="ECO:0000313" key="3">
    <source>
        <dbReference type="Proteomes" id="UP000541610"/>
    </source>
</evidence>
<evidence type="ECO:0000256" key="1">
    <source>
        <dbReference type="SAM" id="SignalP"/>
    </source>
</evidence>
<feature type="signal peptide" evidence="1">
    <location>
        <begin position="1"/>
        <end position="29"/>
    </location>
</feature>
<dbReference type="Proteomes" id="UP000541610">
    <property type="component" value="Unassembled WGS sequence"/>
</dbReference>
<dbReference type="Gene3D" id="2.40.70.10">
    <property type="entry name" value="Acid Proteases"/>
    <property type="match status" value="1"/>
</dbReference>
<name>A0A7J6NXR6_PEROL</name>
<proteinExistence type="predicted"/>
<evidence type="ECO:0000313" key="2">
    <source>
        <dbReference type="EMBL" id="KAF4688693.1"/>
    </source>
</evidence>
<accession>A0A7J6NXR6</accession>
<organism evidence="2 3">
    <name type="scientific">Perkinsus olseni</name>
    <name type="common">Perkinsus atlanticus</name>
    <dbReference type="NCBI Taxonomy" id="32597"/>
    <lineage>
        <taxon>Eukaryota</taxon>
        <taxon>Sar</taxon>
        <taxon>Alveolata</taxon>
        <taxon>Perkinsozoa</taxon>
        <taxon>Perkinsea</taxon>
        <taxon>Perkinsida</taxon>
        <taxon>Perkinsidae</taxon>
        <taxon>Perkinsus</taxon>
    </lineage>
</organism>
<dbReference type="OrthoDB" id="10401538at2759"/>
<dbReference type="EMBL" id="JABANP010000144">
    <property type="protein sequence ID" value="KAF4688693.1"/>
    <property type="molecule type" value="Genomic_DNA"/>
</dbReference>
<sequence length="396" mass="45007">MSSSHSLTAMRKLCVVMMLVLTLNALCRATTLVPDTPNKTLTMHVRKGFVKVKIDGQAVRLLVDSGAWWTMLLDGDWYEETFGEYECEKRRHGCYFCPEEEPCDFEDEDPWYELEFADGTVLRCITRYGLRWKTKPKGTFGISMLPPISGYIEDLPSSERESTIESLMRLNLTGRLSYTFDTKTSRDSSFVSGRLTIGGTVDSAGAAKYIFPKFIIHPDAHRAFAAVFVSSLKLFDARGNLLTKEGPFPRNPQSFHAILDTGANGIYLRQVDLLGDIKRKLLMMWRKNHHTDERGIDEISSVDDNGFLHLDEEAFDCLPVLGFRLGEELDSIRIKLHPEHYCQDPRHGEVILNMHRGDGNLTGAVLGTPFFRAYSIHVDYTEHEDSSTRERMTFVS</sequence>